<gene>
    <name evidence="1" type="ORF">ACFFIX_20415</name>
</gene>
<evidence type="ECO:0000313" key="1">
    <source>
        <dbReference type="EMBL" id="MFC0273754.1"/>
    </source>
</evidence>
<keyword evidence="2" id="KW-1185">Reference proteome</keyword>
<name>A0ABV6GJ96_9BACI</name>
<proteinExistence type="predicted"/>
<reference evidence="1 2" key="1">
    <citation type="submission" date="2024-09" db="EMBL/GenBank/DDBJ databases">
        <authorList>
            <person name="Sun Q."/>
            <person name="Mori K."/>
        </authorList>
    </citation>
    <scope>NUCLEOTIDE SEQUENCE [LARGE SCALE GENOMIC DNA]</scope>
    <source>
        <strain evidence="1 2">CCM 7228</strain>
    </source>
</reference>
<comment type="caution">
    <text evidence="1">The sequence shown here is derived from an EMBL/GenBank/DDBJ whole genome shotgun (WGS) entry which is preliminary data.</text>
</comment>
<accession>A0ABV6GJ96</accession>
<dbReference type="Proteomes" id="UP001589854">
    <property type="component" value="Unassembled WGS sequence"/>
</dbReference>
<evidence type="ECO:0000313" key="2">
    <source>
        <dbReference type="Proteomes" id="UP001589854"/>
    </source>
</evidence>
<dbReference type="RefSeq" id="WP_378937370.1">
    <property type="nucleotide sequence ID" value="NZ_JBHLVO010000024.1"/>
</dbReference>
<protein>
    <submittedName>
        <fullName evidence="1">Uncharacterized protein</fullName>
    </submittedName>
</protein>
<organism evidence="1 2">
    <name type="scientific">Metabacillus herbersteinensis</name>
    <dbReference type="NCBI Taxonomy" id="283816"/>
    <lineage>
        <taxon>Bacteria</taxon>
        <taxon>Bacillati</taxon>
        <taxon>Bacillota</taxon>
        <taxon>Bacilli</taxon>
        <taxon>Bacillales</taxon>
        <taxon>Bacillaceae</taxon>
        <taxon>Metabacillus</taxon>
    </lineage>
</organism>
<dbReference type="EMBL" id="JBHLVO010000024">
    <property type="protein sequence ID" value="MFC0273754.1"/>
    <property type="molecule type" value="Genomic_DNA"/>
</dbReference>
<sequence>MNFDLSKFEKNLKERDKNQKPSDQCGIANVVRHIWDHDPISSINFDSFSISDAKYALEAMEVIELGDIGEEETFLCDPKNPFVIHREIESVVYGLFHSKNKIYTSDEVEFFI</sequence>